<gene>
    <name evidence="2" type="ORF">FYJ69_05860</name>
    <name evidence="3" type="ORF">SAMN04487824_10686</name>
</gene>
<name>A0A1G6K2N5_9ACTN</name>
<protein>
    <submittedName>
        <fullName evidence="3">Uncharacterized protein</fullName>
    </submittedName>
</protein>
<evidence type="ECO:0000313" key="3">
    <source>
        <dbReference type="EMBL" id="SDC25302.1"/>
    </source>
</evidence>
<feature type="transmembrane region" description="Helical" evidence="1">
    <location>
        <begin position="6"/>
        <end position="28"/>
    </location>
</feature>
<proteinExistence type="predicted"/>
<reference evidence="3" key="2">
    <citation type="submission" date="2016-10" db="EMBL/GenBank/DDBJ databases">
        <authorList>
            <person name="de Groot N.N."/>
        </authorList>
    </citation>
    <scope>NUCLEOTIDE SEQUENCE [LARGE SCALE GENOMIC DNA]</scope>
    <source>
        <strain evidence="3">DSM 22619</strain>
    </source>
</reference>
<feature type="transmembrane region" description="Helical" evidence="1">
    <location>
        <begin position="35"/>
        <end position="60"/>
    </location>
</feature>
<evidence type="ECO:0000256" key="1">
    <source>
        <dbReference type="SAM" id="Phobius"/>
    </source>
</evidence>
<evidence type="ECO:0000313" key="2">
    <source>
        <dbReference type="EMBL" id="MST60434.1"/>
    </source>
</evidence>
<keyword evidence="4" id="KW-1185">Reference proteome</keyword>
<dbReference type="Proteomes" id="UP000434342">
    <property type="component" value="Unassembled WGS sequence"/>
</dbReference>
<dbReference type="AlphaFoldDB" id="A0A1G6K2N5"/>
<keyword evidence="1" id="KW-1133">Transmembrane helix</keyword>
<reference evidence="2 5" key="3">
    <citation type="submission" date="2019-08" db="EMBL/GenBank/DDBJ databases">
        <title>In-depth cultivation of the pig gut microbiome towards novel bacterial diversity and tailored functional studies.</title>
        <authorList>
            <person name="Wylensek D."/>
            <person name="Hitch T.C.A."/>
            <person name="Clavel T."/>
        </authorList>
    </citation>
    <scope>NUCLEOTIDE SEQUENCE [LARGE SCALE GENOMIC DNA]</scope>
    <source>
        <strain evidence="2 5">WB01_CNA04</strain>
    </source>
</reference>
<accession>A0A1G6K2N5</accession>
<organism evidence="3 4">
    <name type="scientific">Parafannyhessea umbonata</name>
    <dbReference type="NCBI Taxonomy" id="604330"/>
    <lineage>
        <taxon>Bacteria</taxon>
        <taxon>Bacillati</taxon>
        <taxon>Actinomycetota</taxon>
        <taxon>Coriobacteriia</taxon>
        <taxon>Coriobacteriales</taxon>
        <taxon>Atopobiaceae</taxon>
        <taxon>Parafannyhessea</taxon>
    </lineage>
</organism>
<evidence type="ECO:0000313" key="5">
    <source>
        <dbReference type="Proteomes" id="UP000434342"/>
    </source>
</evidence>
<sequence length="70" mass="7612">MVGLMSGIATIGFLWLAFKLVALGFRVLGWLLRIALVLGLIWLGLFTLPVLLIVGAAVVWELLRTVGIVH</sequence>
<keyword evidence="1" id="KW-0812">Transmembrane</keyword>
<dbReference type="Proteomes" id="UP000198528">
    <property type="component" value="Unassembled WGS sequence"/>
</dbReference>
<keyword evidence="1" id="KW-0472">Membrane</keyword>
<evidence type="ECO:0000313" key="4">
    <source>
        <dbReference type="Proteomes" id="UP000198528"/>
    </source>
</evidence>
<reference evidence="4" key="1">
    <citation type="submission" date="2016-10" db="EMBL/GenBank/DDBJ databases">
        <authorList>
            <person name="Varghese N."/>
            <person name="Submissions S."/>
        </authorList>
    </citation>
    <scope>NUCLEOTIDE SEQUENCE [LARGE SCALE GENOMIC DNA]</scope>
    <source>
        <strain evidence="4">DSM 22619</strain>
    </source>
</reference>
<dbReference type="EMBL" id="VUND01000002">
    <property type="protein sequence ID" value="MST60434.1"/>
    <property type="molecule type" value="Genomic_DNA"/>
</dbReference>
<dbReference type="RefSeq" id="WP_090845936.1">
    <property type="nucleotide sequence ID" value="NZ_FMZL01000006.1"/>
</dbReference>
<dbReference type="EMBL" id="FMZL01000006">
    <property type="protein sequence ID" value="SDC25302.1"/>
    <property type="molecule type" value="Genomic_DNA"/>
</dbReference>